<evidence type="ECO:0000259" key="7">
    <source>
        <dbReference type="Pfam" id="PF02776"/>
    </source>
</evidence>
<dbReference type="PANTHER" id="PTHR42916:SF1">
    <property type="entry name" value="PROTEIN PHYLLO, CHLOROPLASTIC"/>
    <property type="match status" value="1"/>
</dbReference>
<evidence type="ECO:0000256" key="3">
    <source>
        <dbReference type="ARBA" id="ARBA00022842"/>
    </source>
</evidence>
<keyword evidence="9" id="KW-1185">Reference proteome</keyword>
<dbReference type="RefSeq" id="WP_211602517.1">
    <property type="nucleotide sequence ID" value="NZ_JAGSNF010000009.1"/>
</dbReference>
<dbReference type="GO" id="GO:0070204">
    <property type="term" value="F:2-succinyl-5-enolpyruvyl-6-hydroxy-3-cyclohexene-1-carboxylic-acid synthase activity"/>
    <property type="evidence" value="ECO:0007669"/>
    <property type="project" value="UniProtKB-UniRule"/>
</dbReference>
<comment type="caution">
    <text evidence="8">The sequence shown here is derived from an EMBL/GenBank/DDBJ whole genome shotgun (WGS) entry which is preliminary data.</text>
</comment>
<dbReference type="EC" id="2.2.1.9" evidence="6"/>
<comment type="similarity">
    <text evidence="6">Belongs to the TPP enzyme family. MenD subfamily.</text>
</comment>
<evidence type="ECO:0000256" key="2">
    <source>
        <dbReference type="ARBA" id="ARBA00022723"/>
    </source>
</evidence>
<keyword evidence="3 6" id="KW-0460">Magnesium</keyword>
<comment type="pathway">
    <text evidence="6">Quinol/quinone metabolism; menaquinone biosynthesis.</text>
</comment>
<evidence type="ECO:0000313" key="8">
    <source>
        <dbReference type="EMBL" id="MBR7743277.1"/>
    </source>
</evidence>
<comment type="subunit">
    <text evidence="6">Homodimer.</text>
</comment>
<dbReference type="GO" id="GO:0030976">
    <property type="term" value="F:thiamine pyrophosphate binding"/>
    <property type="evidence" value="ECO:0007669"/>
    <property type="project" value="UniProtKB-UniRule"/>
</dbReference>
<evidence type="ECO:0000256" key="1">
    <source>
        <dbReference type="ARBA" id="ARBA00022679"/>
    </source>
</evidence>
<dbReference type="GO" id="GO:0000287">
    <property type="term" value="F:magnesium ion binding"/>
    <property type="evidence" value="ECO:0007669"/>
    <property type="project" value="UniProtKB-UniRule"/>
</dbReference>
<evidence type="ECO:0000256" key="6">
    <source>
        <dbReference type="HAMAP-Rule" id="MF_01659"/>
    </source>
</evidence>
<comment type="catalytic activity">
    <reaction evidence="6">
        <text>isochorismate + 2-oxoglutarate + H(+) = 5-enolpyruvoyl-6-hydroxy-2-succinyl-cyclohex-3-ene-1-carboxylate + CO2</text>
        <dbReference type="Rhea" id="RHEA:25593"/>
        <dbReference type="ChEBI" id="CHEBI:15378"/>
        <dbReference type="ChEBI" id="CHEBI:16526"/>
        <dbReference type="ChEBI" id="CHEBI:16810"/>
        <dbReference type="ChEBI" id="CHEBI:29780"/>
        <dbReference type="ChEBI" id="CHEBI:58818"/>
        <dbReference type="EC" id="2.2.1.9"/>
    </reaction>
</comment>
<dbReference type="Gene3D" id="3.40.50.970">
    <property type="match status" value="2"/>
</dbReference>
<dbReference type="Proteomes" id="UP000677016">
    <property type="component" value="Unassembled WGS sequence"/>
</dbReference>
<comment type="function">
    <text evidence="6">Catalyzes the thiamine diphosphate-dependent decarboxylation of 2-oxoglutarate and the subsequent addition of the resulting succinic semialdehyde-thiamine pyrophosphate anion to isochorismate to yield 2-succinyl-5-enolpyruvyl-6-hydroxy-3-cyclohexene-1-carboxylate (SEPHCHC).</text>
</comment>
<dbReference type="PANTHER" id="PTHR42916">
    <property type="entry name" value="2-SUCCINYL-5-ENOLPYRUVYL-6-HYDROXY-3-CYCLOHEXENE-1-CARBOXYLATE SYNTHASE"/>
    <property type="match status" value="1"/>
</dbReference>
<evidence type="ECO:0000256" key="4">
    <source>
        <dbReference type="ARBA" id="ARBA00023052"/>
    </source>
</evidence>
<dbReference type="CDD" id="cd02009">
    <property type="entry name" value="TPP_SHCHC_synthase"/>
    <property type="match status" value="1"/>
</dbReference>
<name>A0A941DBD4_9MICO</name>
<keyword evidence="6" id="KW-0474">Menaquinone biosynthesis</keyword>
<reference evidence="8" key="1">
    <citation type="submission" date="2021-04" db="EMBL/GenBank/DDBJ databases">
        <title>Phycicoccus avicenniae sp. nov., a novel endophytic actinomycetes isolated from branch of Avicennia mariana.</title>
        <authorList>
            <person name="Tuo L."/>
        </authorList>
    </citation>
    <scope>NUCLEOTIDE SEQUENCE</scope>
    <source>
        <strain evidence="8">BSK3Z-2</strain>
    </source>
</reference>
<gene>
    <name evidence="6 8" type="primary">menD</name>
    <name evidence="8" type="ORF">KC207_08245</name>
</gene>
<keyword evidence="4 6" id="KW-0786">Thiamine pyrophosphate</keyword>
<dbReference type="CDD" id="cd07037">
    <property type="entry name" value="TPP_PYR_MenD"/>
    <property type="match status" value="1"/>
</dbReference>
<sequence length="589" mass="60391">MTPSTALARVLLDELVRGGVREVVLAPGSRSAPLAYAAHAAEAAGRLRLHVRVDERSAAFLALGLARGSGAPVVVVTTSGTAVANLHPAVLEAHHGRVPLVVLSADRPHELRGTGANQTTRQPGLFAGATRLDADLPAPDVAPDRARAAWLRSTVCRALVAATGATGTAAGPVHLDVGFRDPLVPGRADEGVEVDDSGLPEDLAGRAAGVSWVTVAEHTRRPASRPLDRVARTLVLVGDLPPGVDATDAVTWAARRGHPVVAEPFGPGAVREAAVPHGSLLLTATDWVDAHAPDRVVLVGRPTLSRAVGALLRRPGLVVEAVPGDPEWADPSHVVSRVHPWTVLAADTPDEVAEVSVPPAGDDDRAPFALAWADAGRAVADAVAADPPPWPTGPAVARAVAAALPEGATLVVGSSNPVRDLDLGVAGPAAMRVVANRGLAGIDGLVSTAAGVALAVDAPTYALLGDLTLLHDANGLAVGPHEPVPDLTVVVADDDGGGIFSTLEPGAPDHAGPFERVFATPTGTDLDALCRAHGVRYDEAGTADDLTRLLGERPDGLRVVRVGVDRTTHRGTHERLREVAARALTALEG</sequence>
<dbReference type="InterPro" id="IPR012001">
    <property type="entry name" value="Thiamin_PyroP_enz_TPP-bd_dom"/>
</dbReference>
<dbReference type="SUPFAM" id="SSF52518">
    <property type="entry name" value="Thiamin diphosphate-binding fold (THDP-binding)"/>
    <property type="match status" value="2"/>
</dbReference>
<protein>
    <recommendedName>
        <fullName evidence="6">2-succinyl-5-enolpyruvyl-6-hydroxy-3-cyclohexene-1-carboxylate synthase</fullName>
        <shortName evidence="6">SEPHCHC synthase</shortName>
        <ecNumber evidence="6">2.2.1.9</ecNumber>
    </recommendedName>
    <alternativeName>
        <fullName evidence="6">Menaquinone biosynthesis protein MenD</fullName>
    </alternativeName>
</protein>
<dbReference type="Pfam" id="PF02776">
    <property type="entry name" value="TPP_enzyme_N"/>
    <property type="match status" value="1"/>
</dbReference>
<comment type="cofactor">
    <cofactor evidence="6">
        <name>Mg(2+)</name>
        <dbReference type="ChEBI" id="CHEBI:18420"/>
    </cofactor>
    <cofactor evidence="6">
        <name>Mn(2+)</name>
        <dbReference type="ChEBI" id="CHEBI:29035"/>
    </cofactor>
</comment>
<dbReference type="EMBL" id="JAGSNF010000009">
    <property type="protein sequence ID" value="MBR7743277.1"/>
    <property type="molecule type" value="Genomic_DNA"/>
</dbReference>
<accession>A0A941DBD4</accession>
<dbReference type="NCBIfam" id="TIGR00173">
    <property type="entry name" value="menD"/>
    <property type="match status" value="1"/>
</dbReference>
<comment type="cofactor">
    <cofactor evidence="6">
        <name>thiamine diphosphate</name>
        <dbReference type="ChEBI" id="CHEBI:58937"/>
    </cofactor>
    <text evidence="6">Binds 1 thiamine pyrophosphate per subunit.</text>
</comment>
<evidence type="ECO:0000256" key="5">
    <source>
        <dbReference type="ARBA" id="ARBA00023211"/>
    </source>
</evidence>
<organism evidence="8 9">
    <name type="scientific">Phycicoccus avicenniae</name>
    <dbReference type="NCBI Taxonomy" id="2828860"/>
    <lineage>
        <taxon>Bacteria</taxon>
        <taxon>Bacillati</taxon>
        <taxon>Actinomycetota</taxon>
        <taxon>Actinomycetes</taxon>
        <taxon>Micrococcales</taxon>
        <taxon>Intrasporangiaceae</taxon>
        <taxon>Phycicoccus</taxon>
    </lineage>
</organism>
<dbReference type="GO" id="GO:0030145">
    <property type="term" value="F:manganese ion binding"/>
    <property type="evidence" value="ECO:0007669"/>
    <property type="project" value="UniProtKB-UniRule"/>
</dbReference>
<comment type="pathway">
    <text evidence="6">Quinol/quinone metabolism; 1,4-dihydroxy-2-naphthoate biosynthesis; 1,4-dihydroxy-2-naphthoate from chorismate: step 2/7.</text>
</comment>
<proteinExistence type="inferred from homology"/>
<keyword evidence="1 6" id="KW-0808">Transferase</keyword>
<dbReference type="PIRSF" id="PIRSF004983">
    <property type="entry name" value="MenD"/>
    <property type="match status" value="1"/>
</dbReference>
<dbReference type="AlphaFoldDB" id="A0A941DBD4"/>
<keyword evidence="2 6" id="KW-0479">Metal-binding</keyword>
<dbReference type="InterPro" id="IPR029061">
    <property type="entry name" value="THDP-binding"/>
</dbReference>
<evidence type="ECO:0000313" key="9">
    <source>
        <dbReference type="Proteomes" id="UP000677016"/>
    </source>
</evidence>
<dbReference type="GO" id="GO:0009234">
    <property type="term" value="P:menaquinone biosynthetic process"/>
    <property type="evidence" value="ECO:0007669"/>
    <property type="project" value="UniProtKB-UniRule"/>
</dbReference>
<dbReference type="Gene3D" id="3.40.50.1220">
    <property type="entry name" value="TPP-binding domain"/>
    <property type="match status" value="1"/>
</dbReference>
<dbReference type="HAMAP" id="MF_01659">
    <property type="entry name" value="MenD"/>
    <property type="match status" value="1"/>
</dbReference>
<keyword evidence="5 6" id="KW-0464">Manganese</keyword>
<dbReference type="InterPro" id="IPR004433">
    <property type="entry name" value="MenaQ_synth_MenD"/>
</dbReference>
<feature type="domain" description="Thiamine pyrophosphate enzyme N-terminal TPP-binding" evidence="7">
    <location>
        <begin position="7"/>
        <end position="119"/>
    </location>
</feature>